<dbReference type="Gene3D" id="1.20.910.10">
    <property type="entry name" value="Heme oxygenase-like"/>
    <property type="match status" value="1"/>
</dbReference>
<dbReference type="RefSeq" id="WP_067859755.1">
    <property type="nucleotide sequence ID" value="NZ_CP011502.1"/>
</dbReference>
<accession>A0A0U4CCP4</accession>
<dbReference type="InterPro" id="IPR016084">
    <property type="entry name" value="Haem_Oase-like_multi-hlx"/>
</dbReference>
<dbReference type="STRING" id="2041.AERYTH_13540"/>
<keyword evidence="1 4" id="KW-0349">Heme</keyword>
<keyword evidence="7" id="KW-1185">Reference proteome</keyword>
<dbReference type="PANTHER" id="PTHR10720:SF0">
    <property type="entry name" value="HEME OXYGENASE"/>
    <property type="match status" value="1"/>
</dbReference>
<evidence type="ECO:0000256" key="2">
    <source>
        <dbReference type="ARBA" id="ARBA00022723"/>
    </source>
</evidence>
<dbReference type="PATRIC" id="fig|2041.4.peg.2825"/>
<name>A0A0U4CCP4_9ACTN</name>
<gene>
    <name evidence="6" type="ORF">AERYTH_13540</name>
</gene>
<sequence length="215" mass="23668">MTIIEPDTSSLSRLLRDGSRREHESAEGSAFMSELLAGRVSPRGYADYLARLQRVYAALEAAGRALAGHPVVDAVLDPALERSSAILDDVAHWGTGHAATPATDAYVARIETTRDHPARYVAHHYTRYLGDLSGGRAIGRVLGRTFDLDHDGLAFYAFADVPKPKPYKDAYRQRLDALDLTAQERLDVLAEVRLVFGLNEALFAELSADLDTYRL</sequence>
<keyword evidence="2 5" id="KW-0479">Metal-binding</keyword>
<evidence type="ECO:0000256" key="3">
    <source>
        <dbReference type="ARBA" id="ARBA00023004"/>
    </source>
</evidence>
<dbReference type="Pfam" id="PF01126">
    <property type="entry name" value="Heme_oxygenase"/>
    <property type="match status" value="1"/>
</dbReference>
<feature type="binding site" evidence="4">
    <location>
        <position position="16"/>
    </location>
    <ligand>
        <name>heme b</name>
        <dbReference type="ChEBI" id="CHEBI:60344"/>
    </ligand>
</feature>
<proteinExistence type="predicted"/>
<dbReference type="GO" id="GO:0020037">
    <property type="term" value="F:heme binding"/>
    <property type="evidence" value="ECO:0007669"/>
    <property type="project" value="TreeGrafter"/>
</dbReference>
<dbReference type="PIRSF" id="PIRSF000343">
    <property type="entry name" value="Haem_Oase"/>
    <property type="match status" value="1"/>
</dbReference>
<dbReference type="InterPro" id="IPR016053">
    <property type="entry name" value="Haem_Oase-like"/>
</dbReference>
<organism evidence="6 7">
    <name type="scientific">Aeromicrobium erythreum</name>
    <dbReference type="NCBI Taxonomy" id="2041"/>
    <lineage>
        <taxon>Bacteria</taxon>
        <taxon>Bacillati</taxon>
        <taxon>Actinomycetota</taxon>
        <taxon>Actinomycetes</taxon>
        <taxon>Propionibacteriales</taxon>
        <taxon>Nocardioidaceae</taxon>
        <taxon>Aeromicrobium</taxon>
    </lineage>
</organism>
<dbReference type="GO" id="GO:0006788">
    <property type="term" value="P:heme oxidation"/>
    <property type="evidence" value="ECO:0007669"/>
    <property type="project" value="InterPro"/>
</dbReference>
<dbReference type="GO" id="GO:0042167">
    <property type="term" value="P:heme catabolic process"/>
    <property type="evidence" value="ECO:0007669"/>
    <property type="project" value="TreeGrafter"/>
</dbReference>
<dbReference type="KEGG" id="aer:AERYTH_13540"/>
<dbReference type="AlphaFoldDB" id="A0A0U4CCP4"/>
<dbReference type="GO" id="GO:0006979">
    <property type="term" value="P:response to oxidative stress"/>
    <property type="evidence" value="ECO:0007669"/>
    <property type="project" value="TreeGrafter"/>
</dbReference>
<dbReference type="SUPFAM" id="SSF48613">
    <property type="entry name" value="Heme oxygenase-like"/>
    <property type="match status" value="1"/>
</dbReference>
<feature type="binding site" evidence="4">
    <location>
        <position position="125"/>
    </location>
    <ligand>
        <name>heme b</name>
        <dbReference type="ChEBI" id="CHEBI:60344"/>
    </ligand>
</feature>
<feature type="binding site" description="axial binding residue" evidence="5">
    <location>
        <position position="23"/>
    </location>
    <ligand>
        <name>heme b</name>
        <dbReference type="ChEBI" id="CHEBI:60344"/>
    </ligand>
    <ligandPart>
        <name>Fe</name>
        <dbReference type="ChEBI" id="CHEBI:18248"/>
    </ligandPart>
</feature>
<dbReference type="CDD" id="cd19165">
    <property type="entry name" value="HemeO"/>
    <property type="match status" value="1"/>
</dbReference>
<evidence type="ECO:0000256" key="4">
    <source>
        <dbReference type="PIRSR" id="PIRSR000343-1"/>
    </source>
</evidence>
<dbReference type="PANTHER" id="PTHR10720">
    <property type="entry name" value="HEME OXYGENASE"/>
    <property type="match status" value="1"/>
</dbReference>
<dbReference type="PRINTS" id="PR00088">
    <property type="entry name" value="HAEMOXYGNASE"/>
</dbReference>
<evidence type="ECO:0000256" key="5">
    <source>
        <dbReference type="PIRSR" id="PIRSR000343-2"/>
    </source>
</evidence>
<dbReference type="OrthoDB" id="5493802at2"/>
<dbReference type="Proteomes" id="UP000067689">
    <property type="component" value="Chromosome"/>
</dbReference>
<dbReference type="GO" id="GO:0004392">
    <property type="term" value="F:heme oxygenase (decyclizing) activity"/>
    <property type="evidence" value="ECO:0007669"/>
    <property type="project" value="InterPro"/>
</dbReference>
<dbReference type="InterPro" id="IPR002051">
    <property type="entry name" value="Haem_Oase"/>
</dbReference>
<dbReference type="EMBL" id="CP011502">
    <property type="protein sequence ID" value="ALX05646.1"/>
    <property type="molecule type" value="Genomic_DNA"/>
</dbReference>
<dbReference type="GO" id="GO:0046872">
    <property type="term" value="F:metal ion binding"/>
    <property type="evidence" value="ECO:0007669"/>
    <property type="project" value="UniProtKB-KW"/>
</dbReference>
<evidence type="ECO:0000313" key="6">
    <source>
        <dbReference type="EMBL" id="ALX05646.1"/>
    </source>
</evidence>
<evidence type="ECO:0000313" key="7">
    <source>
        <dbReference type="Proteomes" id="UP000067689"/>
    </source>
</evidence>
<protein>
    <submittedName>
        <fullName evidence="6">Heme oxygenase</fullName>
    </submittedName>
</protein>
<reference evidence="6 7" key="1">
    <citation type="journal article" date="1991" name="Int. J. Syst. Bacteriol.">
        <title>Description of the erythromycin-producing bacterium Arthrobacter sp. strain NRRL B-3381 as Aeromicrobium erythreum gen. nov., sp. nov.</title>
        <authorList>
            <person name="Miller E.S."/>
            <person name="Woese C.R."/>
            <person name="Brenner S."/>
        </authorList>
    </citation>
    <scope>NUCLEOTIDE SEQUENCE [LARGE SCALE GENOMIC DNA]</scope>
    <source>
        <strain evidence="6 7">AR18</strain>
    </source>
</reference>
<keyword evidence="3 5" id="KW-0408">Iron</keyword>
<evidence type="ECO:0000256" key="1">
    <source>
        <dbReference type="ARBA" id="ARBA00022617"/>
    </source>
</evidence>
<feature type="binding site" evidence="4">
    <location>
        <position position="172"/>
    </location>
    <ligand>
        <name>heme b</name>
        <dbReference type="ChEBI" id="CHEBI:60344"/>
    </ligand>
</feature>